<dbReference type="Gene3D" id="3.30.360.10">
    <property type="entry name" value="Dihydrodipicolinate Reductase, domain 2"/>
    <property type="match status" value="1"/>
</dbReference>
<evidence type="ECO:0008006" key="7">
    <source>
        <dbReference type="Google" id="ProtNLM"/>
    </source>
</evidence>
<dbReference type="GO" id="GO:0016491">
    <property type="term" value="F:oxidoreductase activity"/>
    <property type="evidence" value="ECO:0007669"/>
    <property type="project" value="UniProtKB-KW"/>
</dbReference>
<gene>
    <name evidence="5" type="ORF">OHC33_007503</name>
</gene>
<comment type="similarity">
    <text evidence="1">Belongs to the Gfo/Idh/MocA family.</text>
</comment>
<name>A0AAN8EI96_9EURO</name>
<evidence type="ECO:0000256" key="1">
    <source>
        <dbReference type="ARBA" id="ARBA00010928"/>
    </source>
</evidence>
<dbReference type="SUPFAM" id="SSF51735">
    <property type="entry name" value="NAD(P)-binding Rossmann-fold domains"/>
    <property type="match status" value="1"/>
</dbReference>
<feature type="domain" description="GFO/IDH/MocA-like oxidoreductase" evidence="4">
    <location>
        <begin position="143"/>
        <end position="267"/>
    </location>
</feature>
<dbReference type="SUPFAM" id="SSF55347">
    <property type="entry name" value="Glyceraldehyde-3-phosphate dehydrogenase-like, C-terminal domain"/>
    <property type="match status" value="1"/>
</dbReference>
<dbReference type="InterPro" id="IPR036291">
    <property type="entry name" value="NAD(P)-bd_dom_sf"/>
</dbReference>
<dbReference type="GO" id="GO:0006740">
    <property type="term" value="P:NADPH regeneration"/>
    <property type="evidence" value="ECO:0007669"/>
    <property type="project" value="TreeGrafter"/>
</dbReference>
<sequence length="363" mass="39983">MVGAKLKVAVAGLGRMGARHAAHFYGLTPRAELVAASSPEQKELDLTQTNLPGVRTYLSYDEMLQEEIKHGLQAVVVSSATAVHAEQAIKAIKLGLHVLCEKPLSTNVEISQSVVTAYRESQKTHPNQKVICGFSRRFDASYRDAFEKMQAGLIGRPAVFRSQTCDKLDPSGFFVEYAKFSGGIFVDCSIHDIDLALWFFGEDSKVKTVSAVGITAVEPDLRKYNDRDNAVAVIEFFDGKIAQLYCSRMMAAGQEDTSEIIGTKGKLSINMQPMTNLVNIFESSGVRREIPAHYYGRFRDAFITEANEFTACCLDNTEPPMKLEGAVNAVRIGQALQESLITGKRIDFAENGERIVSEPKARL</sequence>
<keyword evidence="2" id="KW-0560">Oxidoreductase</keyword>
<dbReference type="Pfam" id="PF01408">
    <property type="entry name" value="GFO_IDH_MocA"/>
    <property type="match status" value="1"/>
</dbReference>
<feature type="domain" description="Gfo/Idh/MocA-like oxidoreductase N-terminal" evidence="3">
    <location>
        <begin position="6"/>
        <end position="124"/>
    </location>
</feature>
<evidence type="ECO:0000313" key="6">
    <source>
        <dbReference type="Proteomes" id="UP001316803"/>
    </source>
</evidence>
<dbReference type="AlphaFoldDB" id="A0AAN8EI96"/>
<accession>A0AAN8EI96</accession>
<evidence type="ECO:0000313" key="5">
    <source>
        <dbReference type="EMBL" id="KAK5951447.1"/>
    </source>
</evidence>
<comment type="caution">
    <text evidence="5">The sequence shown here is derived from an EMBL/GenBank/DDBJ whole genome shotgun (WGS) entry which is preliminary data.</text>
</comment>
<dbReference type="Proteomes" id="UP001316803">
    <property type="component" value="Unassembled WGS sequence"/>
</dbReference>
<organism evidence="5 6">
    <name type="scientific">Knufia fluminis</name>
    <dbReference type="NCBI Taxonomy" id="191047"/>
    <lineage>
        <taxon>Eukaryota</taxon>
        <taxon>Fungi</taxon>
        <taxon>Dikarya</taxon>
        <taxon>Ascomycota</taxon>
        <taxon>Pezizomycotina</taxon>
        <taxon>Eurotiomycetes</taxon>
        <taxon>Chaetothyriomycetidae</taxon>
        <taxon>Chaetothyriales</taxon>
        <taxon>Trichomeriaceae</taxon>
        <taxon>Knufia</taxon>
    </lineage>
</organism>
<dbReference type="Pfam" id="PF22725">
    <property type="entry name" value="GFO_IDH_MocA_C3"/>
    <property type="match status" value="1"/>
</dbReference>
<dbReference type="InterPro" id="IPR055170">
    <property type="entry name" value="GFO_IDH_MocA-like_dom"/>
</dbReference>
<dbReference type="InterPro" id="IPR000683">
    <property type="entry name" value="Gfo/Idh/MocA-like_OxRdtase_N"/>
</dbReference>
<dbReference type="FunFam" id="3.30.360.10:FF:000017">
    <property type="entry name" value="Oxidoreductase family NAD-binding Rossmann fold"/>
    <property type="match status" value="1"/>
</dbReference>
<dbReference type="GO" id="GO:0005737">
    <property type="term" value="C:cytoplasm"/>
    <property type="evidence" value="ECO:0007669"/>
    <property type="project" value="TreeGrafter"/>
</dbReference>
<reference evidence="5 6" key="1">
    <citation type="submission" date="2022-12" db="EMBL/GenBank/DDBJ databases">
        <title>Genomic features and morphological characterization of a novel Knufia sp. strain isolated from spacecraft assembly facility.</title>
        <authorList>
            <person name="Teixeira M."/>
            <person name="Chander A.M."/>
            <person name="Stajich J.E."/>
            <person name="Venkateswaran K."/>
        </authorList>
    </citation>
    <scope>NUCLEOTIDE SEQUENCE [LARGE SCALE GENOMIC DNA]</scope>
    <source>
        <strain evidence="5 6">FJI-L2-BK-P2</strain>
    </source>
</reference>
<dbReference type="GO" id="GO:0000166">
    <property type="term" value="F:nucleotide binding"/>
    <property type="evidence" value="ECO:0007669"/>
    <property type="project" value="InterPro"/>
</dbReference>
<keyword evidence="6" id="KW-1185">Reference proteome</keyword>
<dbReference type="PANTHER" id="PTHR42840:SF3">
    <property type="entry name" value="BINDING ROSSMANN FOLD OXIDOREDUCTASE, PUTATIVE (AFU_ORTHOLOGUE AFUA_2G10240)-RELATED"/>
    <property type="match status" value="1"/>
</dbReference>
<dbReference type="EMBL" id="JAKLMC020000020">
    <property type="protein sequence ID" value="KAK5951447.1"/>
    <property type="molecule type" value="Genomic_DNA"/>
</dbReference>
<dbReference type="PANTHER" id="PTHR42840">
    <property type="entry name" value="NAD(P)-BINDING ROSSMANN-FOLD SUPERFAMILY PROTEIN-RELATED"/>
    <property type="match status" value="1"/>
</dbReference>
<evidence type="ECO:0000259" key="3">
    <source>
        <dbReference type="Pfam" id="PF01408"/>
    </source>
</evidence>
<protein>
    <recommendedName>
        <fullName evidence="7">Oxidoreductase</fullName>
    </recommendedName>
</protein>
<dbReference type="Gene3D" id="3.40.50.720">
    <property type="entry name" value="NAD(P)-binding Rossmann-like Domain"/>
    <property type="match status" value="1"/>
</dbReference>
<evidence type="ECO:0000256" key="2">
    <source>
        <dbReference type="ARBA" id="ARBA00023002"/>
    </source>
</evidence>
<evidence type="ECO:0000259" key="4">
    <source>
        <dbReference type="Pfam" id="PF22725"/>
    </source>
</evidence>
<proteinExistence type="inferred from homology"/>